<dbReference type="AlphaFoldDB" id="A0A165Z0Y7"/>
<keyword evidence="2" id="KW-1185">Reference proteome</keyword>
<evidence type="ECO:0000313" key="2">
    <source>
        <dbReference type="Proteomes" id="UP000076798"/>
    </source>
</evidence>
<dbReference type="STRING" id="1314776.A0A165Z0Y7"/>
<proteinExistence type="predicted"/>
<dbReference type="Proteomes" id="UP000076798">
    <property type="component" value="Unassembled WGS sequence"/>
</dbReference>
<protein>
    <submittedName>
        <fullName evidence="1">Uncharacterized protein</fullName>
    </submittedName>
</protein>
<gene>
    <name evidence="1" type="ORF">SISSUDRAFT_992646</name>
</gene>
<reference evidence="1 2" key="1">
    <citation type="journal article" date="2016" name="Mol. Biol. Evol.">
        <title>Comparative Genomics of Early-Diverging Mushroom-Forming Fungi Provides Insights into the Origins of Lignocellulose Decay Capabilities.</title>
        <authorList>
            <person name="Nagy L.G."/>
            <person name="Riley R."/>
            <person name="Tritt A."/>
            <person name="Adam C."/>
            <person name="Daum C."/>
            <person name="Floudas D."/>
            <person name="Sun H."/>
            <person name="Yadav J.S."/>
            <person name="Pangilinan J."/>
            <person name="Larsson K.H."/>
            <person name="Matsuura K."/>
            <person name="Barry K."/>
            <person name="Labutti K."/>
            <person name="Kuo R."/>
            <person name="Ohm R.A."/>
            <person name="Bhattacharya S.S."/>
            <person name="Shirouzu T."/>
            <person name="Yoshinaga Y."/>
            <person name="Martin F.M."/>
            <person name="Grigoriev I.V."/>
            <person name="Hibbett D.S."/>
        </authorList>
    </citation>
    <scope>NUCLEOTIDE SEQUENCE [LARGE SCALE GENOMIC DNA]</scope>
    <source>
        <strain evidence="1 2">HHB10207 ss-3</strain>
    </source>
</reference>
<sequence>MNLTDSNKQPHIKTAIIGTNTLKRIWEDQELLTTPSWIGRTPKFPGSAGAGSLKADEWRSFCSIFLVFSLVRLWREKGGRFPELLDNFMHLVSATELASLRVVTPQTVDLYEKNIKAYLFGHRKLFLDQRFVPNQHTALHLGGMLRMFGPVHAWRTFPFERYNGMMQSINNN</sequence>
<dbReference type="EMBL" id="KV428217">
    <property type="protein sequence ID" value="KZT33816.1"/>
    <property type="molecule type" value="Genomic_DNA"/>
</dbReference>
<dbReference type="PANTHER" id="PTHR46579">
    <property type="entry name" value="F5/8 TYPE C DOMAIN-CONTAINING PROTEIN-RELATED"/>
    <property type="match status" value="1"/>
</dbReference>
<evidence type="ECO:0000313" key="1">
    <source>
        <dbReference type="EMBL" id="KZT33816.1"/>
    </source>
</evidence>
<accession>A0A165Z0Y7</accession>
<dbReference type="OrthoDB" id="3247418at2759"/>
<dbReference type="PANTHER" id="PTHR46579:SF1">
    <property type="entry name" value="F5_8 TYPE C DOMAIN-CONTAINING PROTEIN"/>
    <property type="match status" value="1"/>
</dbReference>
<organism evidence="1 2">
    <name type="scientific">Sistotremastrum suecicum HHB10207 ss-3</name>
    <dbReference type="NCBI Taxonomy" id="1314776"/>
    <lineage>
        <taxon>Eukaryota</taxon>
        <taxon>Fungi</taxon>
        <taxon>Dikarya</taxon>
        <taxon>Basidiomycota</taxon>
        <taxon>Agaricomycotina</taxon>
        <taxon>Agaricomycetes</taxon>
        <taxon>Sistotremastrales</taxon>
        <taxon>Sistotremastraceae</taxon>
        <taxon>Sistotremastrum</taxon>
    </lineage>
</organism>
<name>A0A165Z0Y7_9AGAM</name>
<feature type="non-terminal residue" evidence="1">
    <location>
        <position position="172"/>
    </location>
</feature>